<proteinExistence type="predicted"/>
<evidence type="ECO:0000313" key="1">
    <source>
        <dbReference type="EMBL" id="RUS66048.1"/>
    </source>
</evidence>
<dbReference type="Proteomes" id="UP000286947">
    <property type="component" value="Unassembled WGS sequence"/>
</dbReference>
<sequence>MGVGNLITQDSVGKVRMTGNYFFGIVTVSQTTTGHWMP</sequence>
<comment type="caution">
    <text evidence="1">The sequence shown here is derived from an EMBL/GenBank/DDBJ whole genome shotgun (WGS) entry which is preliminary data.</text>
</comment>
<protein>
    <submittedName>
        <fullName evidence="1">Uncharacterized protein</fullName>
    </submittedName>
</protein>
<organism evidence="1 2">
    <name type="scientific">Saezia sanguinis</name>
    <dbReference type="NCBI Taxonomy" id="1965230"/>
    <lineage>
        <taxon>Bacteria</taxon>
        <taxon>Pseudomonadati</taxon>
        <taxon>Pseudomonadota</taxon>
        <taxon>Betaproteobacteria</taxon>
        <taxon>Burkholderiales</taxon>
        <taxon>Saeziaceae</taxon>
        <taxon>Saezia</taxon>
    </lineage>
</organism>
<dbReference type="AlphaFoldDB" id="A0A433SBC2"/>
<accession>A0A433SBC2</accession>
<reference evidence="1 2" key="1">
    <citation type="submission" date="2018-01" db="EMBL/GenBank/DDBJ databases">
        <title>Saezia sanguinis gen. nov., sp. nov., in the order Burkholderiales isolated from human blood.</title>
        <authorList>
            <person name="Medina-Pascual M.J."/>
            <person name="Valdezate S."/>
            <person name="Monzon S."/>
            <person name="Cuesta I."/>
            <person name="Carrasco G."/>
            <person name="Villalon P."/>
            <person name="Saez-Nieto J.A."/>
        </authorList>
    </citation>
    <scope>NUCLEOTIDE SEQUENCE [LARGE SCALE GENOMIC DNA]</scope>
    <source>
        <strain evidence="1 2">CNM695-12</strain>
    </source>
</reference>
<gene>
    <name evidence="1" type="ORF">CUZ56_02406</name>
</gene>
<evidence type="ECO:0000313" key="2">
    <source>
        <dbReference type="Proteomes" id="UP000286947"/>
    </source>
</evidence>
<name>A0A433SBC2_9BURK</name>
<dbReference type="EMBL" id="PQSP01000007">
    <property type="protein sequence ID" value="RUS66048.1"/>
    <property type="molecule type" value="Genomic_DNA"/>
</dbReference>
<keyword evidence="2" id="KW-1185">Reference proteome</keyword>